<sequence length="40" mass="4745">MRGQGFSENTIGRRFRTLRLYIMSLLRERCQVGTLPFQVL</sequence>
<reference evidence="1" key="1">
    <citation type="journal article" date="2022" name="Cell">
        <title>Design, construction, and in vivo augmentation of a complex gut microbiome.</title>
        <authorList>
            <person name="Cheng A.G."/>
            <person name="Ho P.Y."/>
            <person name="Aranda-Diaz A."/>
            <person name="Jain S."/>
            <person name="Yu F.B."/>
            <person name="Meng X."/>
            <person name="Wang M."/>
            <person name="Iakiviak M."/>
            <person name="Nagashima K."/>
            <person name="Zhao A."/>
            <person name="Murugkar P."/>
            <person name="Patil A."/>
            <person name="Atabakhsh K."/>
            <person name="Weakley A."/>
            <person name="Yan J."/>
            <person name="Brumbaugh A.R."/>
            <person name="Higginbottom S."/>
            <person name="Dimas A."/>
            <person name="Shiver A.L."/>
            <person name="Deutschbauer A."/>
            <person name="Neff N."/>
            <person name="Sonnenburg J.L."/>
            <person name="Huang K.C."/>
            <person name="Fischbach M.A."/>
        </authorList>
    </citation>
    <scope>NUCLEOTIDE SEQUENCE</scope>
    <source>
        <strain evidence="1">AP11</strain>
    </source>
</reference>
<keyword evidence="2" id="KW-1185">Reference proteome</keyword>
<proteinExistence type="predicted"/>
<dbReference type="EMBL" id="CP102294">
    <property type="protein sequence ID" value="UWN57463.1"/>
    <property type="molecule type" value="Genomic_DNA"/>
</dbReference>
<dbReference type="Proteomes" id="UP001059295">
    <property type="component" value="Chromosome"/>
</dbReference>
<name>A0ABY5UZS4_9BACT</name>
<organism evidence="1 2">
    <name type="scientific">Alistipes ihumii AP11</name>
    <dbReference type="NCBI Taxonomy" id="1211813"/>
    <lineage>
        <taxon>Bacteria</taxon>
        <taxon>Pseudomonadati</taxon>
        <taxon>Bacteroidota</taxon>
        <taxon>Bacteroidia</taxon>
        <taxon>Bacteroidales</taxon>
        <taxon>Rikenellaceae</taxon>
        <taxon>Alistipes</taxon>
    </lineage>
</organism>
<dbReference type="RefSeq" id="WP_232423182.1">
    <property type="nucleotide sequence ID" value="NZ_CAPH01000006.1"/>
</dbReference>
<evidence type="ECO:0000313" key="2">
    <source>
        <dbReference type="Proteomes" id="UP001059295"/>
    </source>
</evidence>
<gene>
    <name evidence="1" type="ORF">NQ491_01425</name>
</gene>
<protein>
    <submittedName>
        <fullName evidence="1">Uncharacterized protein</fullName>
    </submittedName>
</protein>
<evidence type="ECO:0000313" key="1">
    <source>
        <dbReference type="EMBL" id="UWN57463.1"/>
    </source>
</evidence>
<dbReference type="GeneID" id="82890353"/>
<accession>A0ABY5UZS4</accession>